<name>A0ABS5DRX6_9BURK</name>
<dbReference type="PROSITE" id="PS50042">
    <property type="entry name" value="CNMP_BINDING_3"/>
    <property type="match status" value="1"/>
</dbReference>
<accession>A0ABS5DRX6</accession>
<dbReference type="InterPro" id="IPR005105">
    <property type="entry name" value="GlnD_Uridyltrans_N"/>
</dbReference>
<dbReference type="PANTHER" id="PTHR43080">
    <property type="entry name" value="CBS DOMAIN-CONTAINING PROTEIN CBSX3, MITOCHONDRIAL"/>
    <property type="match status" value="1"/>
</dbReference>
<dbReference type="Pfam" id="PF03445">
    <property type="entry name" value="DUF294"/>
    <property type="match status" value="1"/>
</dbReference>
<dbReference type="Proteomes" id="UP000672097">
    <property type="component" value="Unassembled WGS sequence"/>
</dbReference>
<dbReference type="PANTHER" id="PTHR43080:SF2">
    <property type="entry name" value="CBS DOMAIN-CONTAINING PROTEIN"/>
    <property type="match status" value="1"/>
</dbReference>
<dbReference type="InterPro" id="IPR000595">
    <property type="entry name" value="cNMP-bd_dom"/>
</dbReference>
<dbReference type="SMART" id="SM00116">
    <property type="entry name" value="CBS"/>
    <property type="match status" value="2"/>
</dbReference>
<dbReference type="InterPro" id="IPR014710">
    <property type="entry name" value="RmlC-like_jellyroll"/>
</dbReference>
<evidence type="ECO:0000313" key="6">
    <source>
        <dbReference type="Proteomes" id="UP000672097"/>
    </source>
</evidence>
<dbReference type="InterPro" id="IPR000644">
    <property type="entry name" value="CBS_dom"/>
</dbReference>
<gene>
    <name evidence="5" type="ORF">KAK11_00530</name>
</gene>
<evidence type="ECO:0000313" key="5">
    <source>
        <dbReference type="EMBL" id="MBQ0933794.1"/>
    </source>
</evidence>
<feature type="domain" description="Cyclic nucleotide-binding" evidence="3">
    <location>
        <begin position="11"/>
        <end position="125"/>
    </location>
</feature>
<keyword evidence="6" id="KW-1185">Reference proteome</keyword>
<evidence type="ECO:0000259" key="4">
    <source>
        <dbReference type="PROSITE" id="PS51371"/>
    </source>
</evidence>
<dbReference type="InterPro" id="IPR018490">
    <property type="entry name" value="cNMP-bd_dom_sf"/>
</dbReference>
<sequence length="611" mass="68165">MPNAFNFSASPFDGLSNDERQLVRDSVDIAYFQEGETILEPGVLPTHLFVVIKGVVHQLDGDEVVASFGKDDTFDGRSLVAGKVSSRFVAKEEVLAYQLTRDAVTELISRNATFGALLFADLSNKLSALSKRSSQHEMQSLAMARVHEAAVRPITEVDADLDIVAVARVFNDERTDRVLVRDRRSEPERLGIFTTTGLQRAILHGRPLHELPVRELATFRLVTVRPEAYLFDAQAMMIRHQVRRVVVSELLPSGGERILGTLDQLDLLSFLSNHSYLITRQILEAKDLAELKPAAGQLTRLIALLHRGGTPVRLIARLVQELNAQLFDRAWHLIAPPELVANSCLFVMGSEGRGEQLLKTDQDNALVLRDGYQAPADLAEICERFSATLADFGYPECPGRIMVNNPTWRMQESEFAQLVRRWLMTPDAEGLMALAIFFDAHAVCGDAGLLERVRGEVFRLVLDNDVLMARFAAAIHSFDHAHGWWNRLRLLGEDDALFDIKKAGLFPLVHGVRSLALAHRVTATGTEARIDALAAEHRLPPDLATSMVDSLHLFMRLRLDAGLQALERGEAYRGIALDQLSSLDRDLLKDALAVVKRFKNLLSQRFRLDML</sequence>
<comment type="caution">
    <text evidence="5">The sequence shown here is derived from an EMBL/GenBank/DDBJ whole genome shotgun (WGS) entry which is preliminary data.</text>
</comment>
<dbReference type="Pfam" id="PF00571">
    <property type="entry name" value="CBS"/>
    <property type="match status" value="1"/>
</dbReference>
<dbReference type="InterPro" id="IPR018821">
    <property type="entry name" value="DUF294_put_nucleoTrafse_sb-bd"/>
</dbReference>
<dbReference type="Gene3D" id="3.10.580.10">
    <property type="entry name" value="CBS-domain"/>
    <property type="match status" value="1"/>
</dbReference>
<dbReference type="RefSeq" id="WP_210805100.1">
    <property type="nucleotide sequence ID" value="NZ_JAGQDG010000001.1"/>
</dbReference>
<dbReference type="EMBL" id="JAGQDG010000001">
    <property type="protein sequence ID" value="MBQ0933794.1"/>
    <property type="molecule type" value="Genomic_DNA"/>
</dbReference>
<dbReference type="CDD" id="cd00038">
    <property type="entry name" value="CAP_ED"/>
    <property type="match status" value="1"/>
</dbReference>
<evidence type="ECO:0000259" key="3">
    <source>
        <dbReference type="PROSITE" id="PS50042"/>
    </source>
</evidence>
<dbReference type="Gene3D" id="2.60.120.10">
    <property type="entry name" value="Jelly Rolls"/>
    <property type="match status" value="1"/>
</dbReference>
<dbReference type="SUPFAM" id="SSF51206">
    <property type="entry name" value="cAMP-binding domain-like"/>
    <property type="match status" value="1"/>
</dbReference>
<dbReference type="Pfam" id="PF00027">
    <property type="entry name" value="cNMP_binding"/>
    <property type="match status" value="1"/>
</dbReference>
<reference evidence="5 6" key="1">
    <citation type="submission" date="2021-04" db="EMBL/GenBank/DDBJ databases">
        <title>The genome sequence of type strain Ideonella paludis KCTC 32238.</title>
        <authorList>
            <person name="Liu Y."/>
        </authorList>
    </citation>
    <scope>NUCLEOTIDE SEQUENCE [LARGE SCALE GENOMIC DNA]</scope>
    <source>
        <strain evidence="5 6">KCTC 32238</strain>
    </source>
</reference>
<organism evidence="5 6">
    <name type="scientific">Ideonella paludis</name>
    <dbReference type="NCBI Taxonomy" id="1233411"/>
    <lineage>
        <taxon>Bacteria</taxon>
        <taxon>Pseudomonadati</taxon>
        <taxon>Pseudomonadota</taxon>
        <taxon>Betaproteobacteria</taxon>
        <taxon>Burkholderiales</taxon>
        <taxon>Sphaerotilaceae</taxon>
        <taxon>Ideonella</taxon>
    </lineage>
</organism>
<dbReference type="SUPFAM" id="SSF54631">
    <property type="entry name" value="CBS-domain pair"/>
    <property type="match status" value="1"/>
</dbReference>
<dbReference type="PROSITE" id="PS51371">
    <property type="entry name" value="CBS"/>
    <property type="match status" value="1"/>
</dbReference>
<dbReference type="Pfam" id="PF10335">
    <property type="entry name" value="DUF294_C"/>
    <property type="match status" value="1"/>
</dbReference>
<dbReference type="InterPro" id="IPR046342">
    <property type="entry name" value="CBS_dom_sf"/>
</dbReference>
<evidence type="ECO:0000256" key="1">
    <source>
        <dbReference type="ARBA" id="ARBA00023122"/>
    </source>
</evidence>
<dbReference type="InterPro" id="IPR051257">
    <property type="entry name" value="Diverse_CBS-Domain"/>
</dbReference>
<dbReference type="CDD" id="cd05401">
    <property type="entry name" value="NT_GlnE_GlnD_like"/>
    <property type="match status" value="1"/>
</dbReference>
<proteinExistence type="predicted"/>
<feature type="domain" description="CBS" evidence="4">
    <location>
        <begin position="217"/>
        <end position="277"/>
    </location>
</feature>
<protein>
    <submittedName>
        <fullName evidence="5">Cyclic nucleotide-binding domain-containing protein</fullName>
    </submittedName>
</protein>
<evidence type="ECO:0000256" key="2">
    <source>
        <dbReference type="PROSITE-ProRule" id="PRU00703"/>
    </source>
</evidence>
<keyword evidence="1 2" id="KW-0129">CBS domain</keyword>